<evidence type="ECO:0008006" key="14">
    <source>
        <dbReference type="Google" id="ProtNLM"/>
    </source>
</evidence>
<dbReference type="InterPro" id="IPR036640">
    <property type="entry name" value="ABC1_TM_sf"/>
</dbReference>
<dbReference type="FunFam" id="3.40.50.300:FF:000221">
    <property type="entry name" value="Multidrug ABC transporter ATP-binding protein"/>
    <property type="match status" value="1"/>
</dbReference>
<evidence type="ECO:0000256" key="4">
    <source>
        <dbReference type="ARBA" id="ARBA00022692"/>
    </source>
</evidence>
<comment type="subcellular location">
    <subcellularLocation>
        <location evidence="1">Cell membrane</location>
        <topology evidence="1">Multi-pass membrane protein</topology>
    </subcellularLocation>
</comment>
<evidence type="ECO:0000256" key="9">
    <source>
        <dbReference type="SAM" id="Phobius"/>
    </source>
</evidence>
<protein>
    <recommendedName>
        <fullName evidence="14">ABC transporter ATP-binding protein</fullName>
    </recommendedName>
</protein>
<keyword evidence="8 9" id="KW-0472">Membrane</keyword>
<dbReference type="PATRIC" id="fig|1629550.3.peg.1807"/>
<dbReference type="SMART" id="SM00382">
    <property type="entry name" value="AAA"/>
    <property type="match status" value="1"/>
</dbReference>
<dbReference type="GO" id="GO:0015421">
    <property type="term" value="F:ABC-type oligopeptide transporter activity"/>
    <property type="evidence" value="ECO:0007669"/>
    <property type="project" value="TreeGrafter"/>
</dbReference>
<dbReference type="SUPFAM" id="SSF52540">
    <property type="entry name" value="P-loop containing nucleoside triphosphate hydrolases"/>
    <property type="match status" value="1"/>
</dbReference>
<keyword evidence="5" id="KW-0547">Nucleotide-binding</keyword>
<accession>A0A0M3DFK1</accession>
<dbReference type="GO" id="GO:0005524">
    <property type="term" value="F:ATP binding"/>
    <property type="evidence" value="ECO:0007669"/>
    <property type="project" value="UniProtKB-KW"/>
</dbReference>
<evidence type="ECO:0000256" key="6">
    <source>
        <dbReference type="ARBA" id="ARBA00022840"/>
    </source>
</evidence>
<dbReference type="OrthoDB" id="9762778at2"/>
<keyword evidence="2" id="KW-0813">Transport</keyword>
<dbReference type="InterPro" id="IPR039421">
    <property type="entry name" value="Type_1_exporter"/>
</dbReference>
<feature type="transmembrane region" description="Helical" evidence="9">
    <location>
        <begin position="157"/>
        <end position="176"/>
    </location>
</feature>
<evidence type="ECO:0000256" key="3">
    <source>
        <dbReference type="ARBA" id="ARBA00022475"/>
    </source>
</evidence>
<dbReference type="CDD" id="cd18548">
    <property type="entry name" value="ABC_6TM_Tm287_like"/>
    <property type="match status" value="1"/>
</dbReference>
<dbReference type="PROSITE" id="PS00211">
    <property type="entry name" value="ABC_TRANSPORTER_1"/>
    <property type="match status" value="1"/>
</dbReference>
<feature type="domain" description="ABC transmembrane type-1" evidence="11">
    <location>
        <begin position="17"/>
        <end position="298"/>
    </location>
</feature>
<evidence type="ECO:0000259" key="10">
    <source>
        <dbReference type="PROSITE" id="PS50893"/>
    </source>
</evidence>
<dbReference type="InterPro" id="IPR017871">
    <property type="entry name" value="ABC_transporter-like_CS"/>
</dbReference>
<feature type="transmembrane region" description="Helical" evidence="9">
    <location>
        <begin position="52"/>
        <end position="76"/>
    </location>
</feature>
<reference evidence="12 13" key="1">
    <citation type="submission" date="2015-04" db="EMBL/GenBank/DDBJ databases">
        <title>Microcin producing Clostridium sp. JC272T.</title>
        <authorList>
            <person name="Jyothsna T."/>
            <person name="Sasikala C."/>
            <person name="Ramana C."/>
        </authorList>
    </citation>
    <scope>NUCLEOTIDE SEQUENCE [LARGE SCALE GENOMIC DNA]</scope>
    <source>
        <strain evidence="12 13">JC272</strain>
    </source>
</reference>
<evidence type="ECO:0000256" key="5">
    <source>
        <dbReference type="ARBA" id="ARBA00022741"/>
    </source>
</evidence>
<feature type="transmembrane region" description="Helical" evidence="9">
    <location>
        <begin position="238"/>
        <end position="258"/>
    </location>
</feature>
<evidence type="ECO:0000256" key="1">
    <source>
        <dbReference type="ARBA" id="ARBA00004651"/>
    </source>
</evidence>
<evidence type="ECO:0000256" key="7">
    <source>
        <dbReference type="ARBA" id="ARBA00022989"/>
    </source>
</evidence>
<dbReference type="InterPro" id="IPR011527">
    <property type="entry name" value="ABC1_TM_dom"/>
</dbReference>
<gene>
    <name evidence="12" type="ORF">VN21_11725</name>
</gene>
<evidence type="ECO:0000313" key="12">
    <source>
        <dbReference type="EMBL" id="KKY00901.1"/>
    </source>
</evidence>
<keyword evidence="7 9" id="KW-1133">Transmembrane helix</keyword>
<dbReference type="GO" id="GO:0005886">
    <property type="term" value="C:plasma membrane"/>
    <property type="evidence" value="ECO:0007669"/>
    <property type="project" value="UniProtKB-SubCell"/>
</dbReference>
<dbReference type="PANTHER" id="PTHR43394:SF1">
    <property type="entry name" value="ATP-BINDING CASSETTE SUB-FAMILY B MEMBER 10, MITOCHONDRIAL"/>
    <property type="match status" value="1"/>
</dbReference>
<dbReference type="Pfam" id="PF00664">
    <property type="entry name" value="ABC_membrane"/>
    <property type="match status" value="1"/>
</dbReference>
<keyword evidence="4 9" id="KW-0812">Transmembrane</keyword>
<name>A0A0M3DFK1_9FIRM</name>
<evidence type="ECO:0000313" key="13">
    <source>
        <dbReference type="Proteomes" id="UP000034407"/>
    </source>
</evidence>
<dbReference type="Gene3D" id="1.20.1560.10">
    <property type="entry name" value="ABC transporter type 1, transmembrane domain"/>
    <property type="match status" value="1"/>
</dbReference>
<sequence>MRYFVVYMKKYFILFTLGIVLVSFEAVCDLMQPTILANIIDIGISNKDMSYLINKGILMVVITIAGAVFAILRSIISTNVSQKFARDLRSDVFAHINSYSFENIDKISKGSLITRSTNDINQIQQFVNGLMRIIIKAPILCIGSFVLAMKLNLKLSIVLLVGIIIIFGIIIINLNIGTPYFKKVQISLDNLNSNLRQYLCNIRIVKLFNREAYEEEKFENVNTNLLEVTEKAMKISAVFKPTITLISNIIIAIILYFGSKLILNNEIEVGVIVAYINYIGRILTSLLMIAHIFNVFIRAKASSERVIEVLNTENSIDKSGNIKISINGSLEFKNVDFSYIDNEKVLDDISIKINKGEHIGIIGPTGSGKTTLINLIMKFYQINKGTLKIDGNNINNLESKNLRSYIGLVPQKSTLFNKSIINNIKMGNKKVSLDEVINVCKICGCDEFIKNFESGYEEMVGENGSNLSGGQKQRICIARALIKNPRILILDDSFSAMDIKTENEIKNNIKQYIDDTTYIVVSQKINSILDMDKIIVLENGKIVGFDSHNNLLRQCEIYKEIYSSQISPDV</sequence>
<proteinExistence type="predicted"/>
<dbReference type="InterPro" id="IPR027417">
    <property type="entry name" value="P-loop_NTPase"/>
</dbReference>
<dbReference type="InterPro" id="IPR003439">
    <property type="entry name" value="ABC_transporter-like_ATP-bd"/>
</dbReference>
<evidence type="ECO:0000259" key="11">
    <source>
        <dbReference type="PROSITE" id="PS50929"/>
    </source>
</evidence>
<dbReference type="SUPFAM" id="SSF90123">
    <property type="entry name" value="ABC transporter transmembrane region"/>
    <property type="match status" value="1"/>
</dbReference>
<dbReference type="AlphaFoldDB" id="A0A0M3DFK1"/>
<keyword evidence="3" id="KW-1003">Cell membrane</keyword>
<dbReference type="EMBL" id="LBBT01000237">
    <property type="protein sequence ID" value="KKY00901.1"/>
    <property type="molecule type" value="Genomic_DNA"/>
</dbReference>
<feature type="domain" description="ABC transporter" evidence="10">
    <location>
        <begin position="330"/>
        <end position="564"/>
    </location>
</feature>
<evidence type="ECO:0000256" key="2">
    <source>
        <dbReference type="ARBA" id="ARBA00022448"/>
    </source>
</evidence>
<dbReference type="RefSeq" id="WP_046823447.1">
    <property type="nucleotide sequence ID" value="NZ_JBCLWQ010000002.1"/>
</dbReference>
<organism evidence="12 13">
    <name type="scientific">Paraclostridium benzoelyticum</name>
    <dbReference type="NCBI Taxonomy" id="1629550"/>
    <lineage>
        <taxon>Bacteria</taxon>
        <taxon>Bacillati</taxon>
        <taxon>Bacillota</taxon>
        <taxon>Clostridia</taxon>
        <taxon>Peptostreptococcales</taxon>
        <taxon>Peptostreptococcaceae</taxon>
        <taxon>Paraclostridium</taxon>
    </lineage>
</organism>
<keyword evidence="6" id="KW-0067">ATP-binding</keyword>
<dbReference type="PROSITE" id="PS50929">
    <property type="entry name" value="ABC_TM1F"/>
    <property type="match status" value="1"/>
</dbReference>
<dbReference type="PANTHER" id="PTHR43394">
    <property type="entry name" value="ATP-DEPENDENT PERMEASE MDL1, MITOCHONDRIAL"/>
    <property type="match status" value="1"/>
</dbReference>
<dbReference type="Proteomes" id="UP000034407">
    <property type="component" value="Unassembled WGS sequence"/>
</dbReference>
<dbReference type="InterPro" id="IPR003593">
    <property type="entry name" value="AAA+_ATPase"/>
</dbReference>
<dbReference type="Pfam" id="PF00005">
    <property type="entry name" value="ABC_tran"/>
    <property type="match status" value="1"/>
</dbReference>
<dbReference type="PROSITE" id="PS50893">
    <property type="entry name" value="ABC_TRANSPORTER_2"/>
    <property type="match status" value="1"/>
</dbReference>
<comment type="caution">
    <text evidence="12">The sequence shown here is derived from an EMBL/GenBank/DDBJ whole genome shotgun (WGS) entry which is preliminary data.</text>
</comment>
<evidence type="ECO:0000256" key="8">
    <source>
        <dbReference type="ARBA" id="ARBA00023136"/>
    </source>
</evidence>
<keyword evidence="13" id="KW-1185">Reference proteome</keyword>
<dbReference type="Gene3D" id="3.40.50.300">
    <property type="entry name" value="P-loop containing nucleotide triphosphate hydrolases"/>
    <property type="match status" value="1"/>
</dbReference>
<dbReference type="GO" id="GO:0016887">
    <property type="term" value="F:ATP hydrolysis activity"/>
    <property type="evidence" value="ECO:0007669"/>
    <property type="project" value="InterPro"/>
</dbReference>
<feature type="transmembrane region" description="Helical" evidence="9">
    <location>
        <begin position="278"/>
        <end position="297"/>
    </location>
</feature>